<sequence length="220" mass="23713">MKALLLLVLPWLSPANYTDNLGNLHILYSELCKGASHYGLSTDRKRRSQEGECTDSTSELTVATLPNDGPTSAAVALVSDEPGLVNPAFDPNMEDNSQSGSMTSLAARSSNKKTASIFPPTLTSLTLLAEQKHPHSMTLRQPYSGGCVMLSLGHQNDAAPALYAQPAEHPTTITMRAATAEQAVSSSSRWRFLKNNVAVRNLHISLGPQREGVALQRFRA</sequence>
<feature type="signal peptide" evidence="1">
    <location>
        <begin position="1"/>
        <end position="18"/>
    </location>
</feature>
<name>A0ABV0ZUY7_9TELE</name>
<proteinExistence type="predicted"/>
<protein>
    <submittedName>
        <fullName evidence="2">Uncharacterized protein</fullName>
    </submittedName>
</protein>
<organism evidence="2 3">
    <name type="scientific">Ameca splendens</name>
    <dbReference type="NCBI Taxonomy" id="208324"/>
    <lineage>
        <taxon>Eukaryota</taxon>
        <taxon>Metazoa</taxon>
        <taxon>Chordata</taxon>
        <taxon>Craniata</taxon>
        <taxon>Vertebrata</taxon>
        <taxon>Euteleostomi</taxon>
        <taxon>Actinopterygii</taxon>
        <taxon>Neopterygii</taxon>
        <taxon>Teleostei</taxon>
        <taxon>Neoteleostei</taxon>
        <taxon>Acanthomorphata</taxon>
        <taxon>Ovalentaria</taxon>
        <taxon>Atherinomorphae</taxon>
        <taxon>Cyprinodontiformes</taxon>
        <taxon>Goodeidae</taxon>
        <taxon>Ameca</taxon>
    </lineage>
</organism>
<keyword evidence="1" id="KW-0732">Signal</keyword>
<feature type="chain" id="PRO_5046317776" evidence="1">
    <location>
        <begin position="19"/>
        <end position="220"/>
    </location>
</feature>
<dbReference type="Proteomes" id="UP001469553">
    <property type="component" value="Unassembled WGS sequence"/>
</dbReference>
<comment type="caution">
    <text evidence="2">The sequence shown here is derived from an EMBL/GenBank/DDBJ whole genome shotgun (WGS) entry which is preliminary data.</text>
</comment>
<gene>
    <name evidence="2" type="ORF">AMECASPLE_004064</name>
</gene>
<accession>A0ABV0ZUY7</accession>
<evidence type="ECO:0000313" key="3">
    <source>
        <dbReference type="Proteomes" id="UP001469553"/>
    </source>
</evidence>
<evidence type="ECO:0000313" key="2">
    <source>
        <dbReference type="EMBL" id="MEQ2309970.1"/>
    </source>
</evidence>
<evidence type="ECO:0000256" key="1">
    <source>
        <dbReference type="SAM" id="SignalP"/>
    </source>
</evidence>
<keyword evidence="3" id="KW-1185">Reference proteome</keyword>
<reference evidence="2 3" key="1">
    <citation type="submission" date="2021-06" db="EMBL/GenBank/DDBJ databases">
        <authorList>
            <person name="Palmer J.M."/>
        </authorList>
    </citation>
    <scope>NUCLEOTIDE SEQUENCE [LARGE SCALE GENOMIC DNA]</scope>
    <source>
        <strain evidence="2 3">AS_MEX2019</strain>
        <tissue evidence="2">Muscle</tissue>
    </source>
</reference>
<dbReference type="EMBL" id="JAHRIP010075404">
    <property type="protein sequence ID" value="MEQ2309970.1"/>
    <property type="molecule type" value="Genomic_DNA"/>
</dbReference>